<dbReference type="Pfam" id="PF07715">
    <property type="entry name" value="Plug"/>
    <property type="match status" value="1"/>
</dbReference>
<dbReference type="InterPro" id="IPR039426">
    <property type="entry name" value="TonB-dep_rcpt-like"/>
</dbReference>
<name>A0ABW5LNB2_9FLAO</name>
<evidence type="ECO:0000256" key="5">
    <source>
        <dbReference type="ARBA" id="ARBA00023136"/>
    </source>
</evidence>
<dbReference type="NCBIfam" id="TIGR04056">
    <property type="entry name" value="OMP_RagA_SusC"/>
    <property type="match status" value="1"/>
</dbReference>
<keyword evidence="5 7" id="KW-0472">Membrane</keyword>
<keyword evidence="6 7" id="KW-0998">Cell outer membrane</keyword>
<protein>
    <submittedName>
        <fullName evidence="9">SusC/RagA family TonB-linked outer membrane protein</fullName>
    </submittedName>
</protein>
<sequence>MKRQFKGILTLFFALLVQLIFAQEKTIRGTVSDKSGALPSVNIAIKGTTKGTETDFDGKYSIKAKTGDILIFSYLGYKTIEKQVETSNTIDVILEESGELLTEIVITALGIKRDKKSLGFAQQSIKPENLIRSREPSLNNALAGKIAGVQAIGAPSAGFGNSQIRLRGDSNVLYIVDNIKVGSTSDINPDDIADVSILKGSAATALYGPEGINGAILITTKSAPKGEGIITINHASSFENVYLLPEYQNEYGGGYSQNFSTFNFDPTRHPASWAAFDGQPMVDYKADESWGPKLDGQLVRHWDSWIEGDPEFGKLRPFTANPNNVKNFFNTGIVNNTSISFAKRGEDYNLRIGLTNIDRTTAFPNAKRKQMQANINASYKVDKKLTILANFNYQDRKTKNAPGNGYGNVASNFNQWWQRQIDIDRVRNYKRNGKIVSWNINSPTDIAPLYWDSPFFEAFENLSFQNKNALFGRIGLKYDFNESLNVQIDLKKTFNSYESNNRIAFGSLGGQTLPSYSENESESHRNELFGILNYSDNLSEDIDINANVGFELSSLGSKSISGSTNGGLSIIDFYSLNTSIDRPSIRSSSSKFKSQSVFAKASLGYKDLLYVDGSARLDWASSANPNNNRVDTYGASLSFVFSELIPKNDFLRFGKFRVSTAEAPRFPGQYSLFRVFSVGTPYENNGTLSNQSSLENPLLKGGIRKDFEIGTELKLFNSRLGVDFTYFRKTDSKLPVSVSLDGSTGYTSTSKNDGKQTYKGLETSINYDILKKEDLNWDVTLNFATLTRFVDKISEGIDVNIISSSWRGIQLQERVGKEWGAIYGRAFKRDSNGQIILSSSGTPLYETNQYLGNVLPDFTGGFSNNFRYKNFSIGFDIDFQKGGKVFSATRMFNNYSGLGIETVGNNNLGNPVRDAVADGGGVLIEGVDETTGKPVSYNIEASTYWGRLFALHERWLYDASYIKLRTLRIDYSFPKEFVEKLPFKSFNIGLFANNVWLIYSSIPGLDPSEIETSWTEGGQLPNVRTIGLNIKMTF</sequence>
<gene>
    <name evidence="9" type="ORF">ACFSRZ_02970</name>
</gene>
<dbReference type="RefSeq" id="WP_379665026.1">
    <property type="nucleotide sequence ID" value="NZ_JBHULH010000001.1"/>
</dbReference>
<reference evidence="10" key="1">
    <citation type="journal article" date="2019" name="Int. J. Syst. Evol. Microbiol.">
        <title>The Global Catalogue of Microorganisms (GCM) 10K type strain sequencing project: providing services to taxonomists for standard genome sequencing and annotation.</title>
        <authorList>
            <consortium name="The Broad Institute Genomics Platform"/>
            <consortium name="The Broad Institute Genome Sequencing Center for Infectious Disease"/>
            <person name="Wu L."/>
            <person name="Ma J."/>
        </authorList>
    </citation>
    <scope>NUCLEOTIDE SEQUENCE [LARGE SCALE GENOMIC DNA]</scope>
    <source>
        <strain evidence="10">KCTC 52127</strain>
    </source>
</reference>
<comment type="similarity">
    <text evidence="7">Belongs to the TonB-dependent receptor family.</text>
</comment>
<proteinExistence type="inferred from homology"/>
<dbReference type="EMBL" id="JBHULH010000001">
    <property type="protein sequence ID" value="MFD2566318.1"/>
    <property type="molecule type" value="Genomic_DNA"/>
</dbReference>
<dbReference type="InterPro" id="IPR037066">
    <property type="entry name" value="Plug_dom_sf"/>
</dbReference>
<dbReference type="InterPro" id="IPR036942">
    <property type="entry name" value="Beta-barrel_TonB_sf"/>
</dbReference>
<evidence type="ECO:0000259" key="8">
    <source>
        <dbReference type="Pfam" id="PF07715"/>
    </source>
</evidence>
<keyword evidence="10" id="KW-1185">Reference proteome</keyword>
<keyword evidence="3 7" id="KW-1134">Transmembrane beta strand</keyword>
<evidence type="ECO:0000313" key="9">
    <source>
        <dbReference type="EMBL" id="MFD2566318.1"/>
    </source>
</evidence>
<evidence type="ECO:0000313" key="10">
    <source>
        <dbReference type="Proteomes" id="UP001597508"/>
    </source>
</evidence>
<dbReference type="Gene3D" id="2.170.130.10">
    <property type="entry name" value="TonB-dependent receptor, plug domain"/>
    <property type="match status" value="1"/>
</dbReference>
<evidence type="ECO:0000256" key="3">
    <source>
        <dbReference type="ARBA" id="ARBA00022452"/>
    </source>
</evidence>
<comment type="subcellular location">
    <subcellularLocation>
        <location evidence="1 7">Cell outer membrane</location>
        <topology evidence="1 7">Multi-pass membrane protein</topology>
    </subcellularLocation>
</comment>
<dbReference type="InterPro" id="IPR008969">
    <property type="entry name" value="CarboxyPept-like_regulatory"/>
</dbReference>
<evidence type="ECO:0000256" key="6">
    <source>
        <dbReference type="ARBA" id="ARBA00023237"/>
    </source>
</evidence>
<dbReference type="PROSITE" id="PS52016">
    <property type="entry name" value="TONB_DEPENDENT_REC_3"/>
    <property type="match status" value="1"/>
</dbReference>
<dbReference type="Gene3D" id="2.40.170.20">
    <property type="entry name" value="TonB-dependent receptor, beta-barrel domain"/>
    <property type="match status" value="1"/>
</dbReference>
<accession>A0ABW5LNB2</accession>
<dbReference type="Gene3D" id="2.60.40.1120">
    <property type="entry name" value="Carboxypeptidase-like, regulatory domain"/>
    <property type="match status" value="1"/>
</dbReference>
<keyword evidence="4 7" id="KW-0812">Transmembrane</keyword>
<keyword evidence="2 7" id="KW-0813">Transport</keyword>
<comment type="caution">
    <text evidence="9">The sequence shown here is derived from an EMBL/GenBank/DDBJ whole genome shotgun (WGS) entry which is preliminary data.</text>
</comment>
<evidence type="ECO:0000256" key="2">
    <source>
        <dbReference type="ARBA" id="ARBA00022448"/>
    </source>
</evidence>
<dbReference type="SUPFAM" id="SSF56935">
    <property type="entry name" value="Porins"/>
    <property type="match status" value="1"/>
</dbReference>
<evidence type="ECO:0000256" key="4">
    <source>
        <dbReference type="ARBA" id="ARBA00022692"/>
    </source>
</evidence>
<dbReference type="InterPro" id="IPR012910">
    <property type="entry name" value="Plug_dom"/>
</dbReference>
<feature type="domain" description="TonB-dependent receptor plug" evidence="8">
    <location>
        <begin position="115"/>
        <end position="215"/>
    </location>
</feature>
<dbReference type="Pfam" id="PF13715">
    <property type="entry name" value="CarbopepD_reg_2"/>
    <property type="match status" value="1"/>
</dbReference>
<dbReference type="InterPro" id="IPR023996">
    <property type="entry name" value="TonB-dep_OMP_SusC/RagA"/>
</dbReference>
<dbReference type="SUPFAM" id="SSF49464">
    <property type="entry name" value="Carboxypeptidase regulatory domain-like"/>
    <property type="match status" value="1"/>
</dbReference>
<dbReference type="Proteomes" id="UP001597508">
    <property type="component" value="Unassembled WGS sequence"/>
</dbReference>
<evidence type="ECO:0000256" key="7">
    <source>
        <dbReference type="PROSITE-ProRule" id="PRU01360"/>
    </source>
</evidence>
<evidence type="ECO:0000256" key="1">
    <source>
        <dbReference type="ARBA" id="ARBA00004571"/>
    </source>
</evidence>
<organism evidence="9 10">
    <name type="scientific">Pseudotenacibaculum haliotis</name>
    <dbReference type="NCBI Taxonomy" id="1862138"/>
    <lineage>
        <taxon>Bacteria</taxon>
        <taxon>Pseudomonadati</taxon>
        <taxon>Bacteroidota</taxon>
        <taxon>Flavobacteriia</taxon>
        <taxon>Flavobacteriales</taxon>
        <taxon>Flavobacteriaceae</taxon>
        <taxon>Pseudotenacibaculum</taxon>
    </lineage>
</organism>